<dbReference type="CTD" id="84958"/>
<dbReference type="CDD" id="cd04020">
    <property type="entry name" value="C2B_SLP_1-2-3-4"/>
    <property type="match status" value="1"/>
</dbReference>
<accession>A0A8C7GW32</accession>
<dbReference type="InterPro" id="IPR035892">
    <property type="entry name" value="C2_domain_sf"/>
</dbReference>
<keyword evidence="14" id="KW-1185">Reference proteome</keyword>
<comment type="subcellular location">
    <subcellularLocation>
        <location evidence="2">Cell membrane</location>
    </subcellularLocation>
    <subcellularLocation>
        <location evidence="1">Endomembrane system</location>
        <topology evidence="1">Peripheral membrane protein</topology>
    </subcellularLocation>
</comment>
<organism evidence="13 14">
    <name type="scientific">Oncorhynchus kisutch</name>
    <name type="common">Coho salmon</name>
    <name type="synonym">Salmo kisutch</name>
    <dbReference type="NCBI Taxonomy" id="8019"/>
    <lineage>
        <taxon>Eukaryota</taxon>
        <taxon>Metazoa</taxon>
        <taxon>Chordata</taxon>
        <taxon>Craniata</taxon>
        <taxon>Vertebrata</taxon>
        <taxon>Euteleostomi</taxon>
        <taxon>Actinopterygii</taxon>
        <taxon>Neopterygii</taxon>
        <taxon>Teleostei</taxon>
        <taxon>Protacanthopterygii</taxon>
        <taxon>Salmoniformes</taxon>
        <taxon>Salmonidae</taxon>
        <taxon>Salmoninae</taxon>
        <taxon>Oncorhynchus</taxon>
    </lineage>
</organism>
<feature type="domain" description="RabBD" evidence="12">
    <location>
        <begin position="14"/>
        <end position="70"/>
    </location>
</feature>
<dbReference type="PROSITE" id="PS50004">
    <property type="entry name" value="C2"/>
    <property type="match status" value="2"/>
</dbReference>
<dbReference type="Ensembl" id="ENSOKIT00005049683.1">
    <property type="protein sequence ID" value="ENSOKIP00005047108.1"/>
    <property type="gene ID" value="ENSOKIG00005019839.1"/>
</dbReference>
<keyword evidence="6" id="KW-0677">Repeat</keyword>
<sequence length="536" mass="60161">MHESPRVMEVEGELLDLSHLSEAEQSSILEVLLRDSELRSRDDGRLRALQQKEADPVRLRSLSGAWFNEERSKRHRDTKNGVDIVQASIRRRKPRTDLPLSGVFNGQTEDAPPTNNKDPTCQINDKKDEDDKRSYRSQNRLTPTPRTRSPNTQSLQDSNSISSSEYYSRRNVHREETGEGTLQDSEDTNSVSSGVTDADPTPLRPGSSVSSLQSNYTLSGSMMSLFSSGEFGAVEVKGRVLFSLDYDTQREELQIRVCRCEDLAAARKNHSDPYVKAYLLPDKSSHSKKKTSVKKKTLSPVFDQTLKYKISVSEVRGRTLNLSVWHAAPLGRNLFLGEVELELAHWDWKHTCSDWYQLQPRVQCSPESISSRGNILLSIKFIPAGSEGGGLPLTGELHIWLREAQGLLSTKGGVVDSFIKSYVLPDTSRSSGQKTRVVKRSVSPTYNHTMVYDGFQPADLREACAELTVWHREGLKTHLLGGVRLSRGTGLSYGVAVCWMDSTEEEASVWNSMILNPNHWMDTTLPIRTNLADRPE</sequence>
<dbReference type="GO" id="GO:0005886">
    <property type="term" value="C:plasma membrane"/>
    <property type="evidence" value="ECO:0007669"/>
    <property type="project" value="UniProtKB-SubCell"/>
</dbReference>
<evidence type="ECO:0000256" key="7">
    <source>
        <dbReference type="ARBA" id="ARBA00023136"/>
    </source>
</evidence>
<protein>
    <recommendedName>
        <fullName evidence="8">Synaptotagmin-like protein 1</fullName>
    </recommendedName>
    <alternativeName>
        <fullName evidence="9">Exophilin-7</fullName>
    </alternativeName>
</protein>
<proteinExistence type="predicted"/>
<dbReference type="PANTHER" id="PTHR45716">
    <property type="entry name" value="BITESIZE, ISOFORM I"/>
    <property type="match status" value="1"/>
</dbReference>
<feature type="compositionally biased region" description="Low complexity" evidence="10">
    <location>
        <begin position="154"/>
        <end position="166"/>
    </location>
</feature>
<dbReference type="SUPFAM" id="SSF49562">
    <property type="entry name" value="C2 domain (Calcium/lipid-binding domain, CaLB)"/>
    <property type="match status" value="2"/>
</dbReference>
<dbReference type="PANTHER" id="PTHR45716:SF3">
    <property type="entry name" value="SYNAPTOTAGMIN-LIKE PROTEIN 1"/>
    <property type="match status" value="1"/>
</dbReference>
<dbReference type="FunFam" id="2.60.40.150:FF:000108">
    <property type="entry name" value="Synaptotagmin like 1"/>
    <property type="match status" value="1"/>
</dbReference>
<dbReference type="PROSITE" id="PS50916">
    <property type="entry name" value="RABBD"/>
    <property type="match status" value="1"/>
</dbReference>
<keyword evidence="7" id="KW-0472">Membrane</keyword>
<dbReference type="GO" id="GO:0006886">
    <property type="term" value="P:intracellular protein transport"/>
    <property type="evidence" value="ECO:0007669"/>
    <property type="project" value="InterPro"/>
</dbReference>
<feature type="compositionally biased region" description="Polar residues" evidence="10">
    <location>
        <begin position="180"/>
        <end position="195"/>
    </location>
</feature>
<dbReference type="FunFam" id="2.60.40.150:FF:000006">
    <property type="entry name" value="Synaptotagmin-like 5, isoform CRA_a"/>
    <property type="match status" value="1"/>
</dbReference>
<dbReference type="InterPro" id="IPR000008">
    <property type="entry name" value="C2_dom"/>
</dbReference>
<feature type="compositionally biased region" description="Polar residues" evidence="10">
    <location>
        <begin position="104"/>
        <end position="123"/>
    </location>
</feature>
<evidence type="ECO:0000256" key="4">
    <source>
        <dbReference type="ARBA" id="ARBA00022483"/>
    </source>
</evidence>
<dbReference type="KEGG" id="oki:109907337"/>
<evidence type="ECO:0000256" key="3">
    <source>
        <dbReference type="ARBA" id="ARBA00022475"/>
    </source>
</evidence>
<evidence type="ECO:0000259" key="12">
    <source>
        <dbReference type="PROSITE" id="PS50916"/>
    </source>
</evidence>
<dbReference type="Gene3D" id="6.10.250.3000">
    <property type="match status" value="1"/>
</dbReference>
<keyword evidence="3" id="KW-1003">Cell membrane</keyword>
<evidence type="ECO:0000256" key="5">
    <source>
        <dbReference type="ARBA" id="ARBA00022553"/>
    </source>
</evidence>
<feature type="compositionally biased region" description="Basic and acidic residues" evidence="10">
    <location>
        <begin position="124"/>
        <end position="134"/>
    </location>
</feature>
<name>A0A8C7GW32_ONCKI</name>
<evidence type="ECO:0000313" key="13">
    <source>
        <dbReference type="Ensembl" id="ENSOKIP00005047108.1"/>
    </source>
</evidence>
<reference evidence="13" key="2">
    <citation type="submission" date="2025-09" db="UniProtKB">
        <authorList>
            <consortium name="Ensembl"/>
        </authorList>
    </citation>
    <scope>IDENTIFICATION</scope>
</reference>
<dbReference type="GO" id="GO:0042043">
    <property type="term" value="F:neurexin family protein binding"/>
    <property type="evidence" value="ECO:0007669"/>
    <property type="project" value="TreeGrafter"/>
</dbReference>
<evidence type="ECO:0000256" key="8">
    <source>
        <dbReference type="ARBA" id="ARBA00072163"/>
    </source>
</evidence>
<feature type="domain" description="C2" evidence="11">
    <location>
        <begin position="236"/>
        <end position="356"/>
    </location>
</feature>
<keyword evidence="4" id="KW-0268">Exocytosis</keyword>
<gene>
    <name evidence="13" type="primary">sytl1</name>
</gene>
<dbReference type="SMART" id="SM00239">
    <property type="entry name" value="C2"/>
    <property type="match status" value="2"/>
</dbReference>
<feature type="region of interest" description="Disordered" evidence="10">
    <location>
        <begin position="71"/>
        <end position="211"/>
    </location>
</feature>
<dbReference type="AlphaFoldDB" id="A0A8C7GW32"/>
<evidence type="ECO:0000259" key="11">
    <source>
        <dbReference type="PROSITE" id="PS50004"/>
    </source>
</evidence>
<evidence type="ECO:0000256" key="10">
    <source>
        <dbReference type="SAM" id="MobiDB-lite"/>
    </source>
</evidence>
<dbReference type="InterPro" id="IPR010911">
    <property type="entry name" value="Rab_BD"/>
</dbReference>
<evidence type="ECO:0000256" key="6">
    <source>
        <dbReference type="ARBA" id="ARBA00022737"/>
    </source>
</evidence>
<dbReference type="GeneTree" id="ENSGT00940000160932"/>
<dbReference type="Pfam" id="PF00168">
    <property type="entry name" value="C2"/>
    <property type="match status" value="2"/>
</dbReference>
<reference evidence="13" key="1">
    <citation type="submission" date="2025-08" db="UniProtKB">
        <authorList>
            <consortium name="Ensembl"/>
        </authorList>
    </citation>
    <scope>IDENTIFICATION</scope>
</reference>
<feature type="domain" description="C2" evidence="11">
    <location>
        <begin position="371"/>
        <end position="500"/>
    </location>
</feature>
<evidence type="ECO:0000256" key="2">
    <source>
        <dbReference type="ARBA" id="ARBA00004236"/>
    </source>
</evidence>
<keyword evidence="5" id="KW-0597">Phosphoprotein</keyword>
<evidence type="ECO:0000256" key="9">
    <source>
        <dbReference type="ARBA" id="ARBA00075525"/>
    </source>
</evidence>
<dbReference type="Proteomes" id="UP000694557">
    <property type="component" value="Unassembled WGS sequence"/>
</dbReference>
<dbReference type="Gene3D" id="2.60.40.150">
    <property type="entry name" value="C2 domain"/>
    <property type="match status" value="2"/>
</dbReference>
<evidence type="ECO:0000256" key="1">
    <source>
        <dbReference type="ARBA" id="ARBA00004184"/>
    </source>
</evidence>
<dbReference type="GO" id="GO:0070382">
    <property type="term" value="C:exocytic vesicle"/>
    <property type="evidence" value="ECO:0007669"/>
    <property type="project" value="TreeGrafter"/>
</dbReference>
<dbReference type="GO" id="GO:0006887">
    <property type="term" value="P:exocytosis"/>
    <property type="evidence" value="ECO:0007669"/>
    <property type="project" value="UniProtKB-KW"/>
</dbReference>
<evidence type="ECO:0000313" key="14">
    <source>
        <dbReference type="Proteomes" id="UP000694557"/>
    </source>
</evidence>
<feature type="compositionally biased region" description="Polar residues" evidence="10">
    <location>
        <begin position="136"/>
        <end position="153"/>
    </location>
</feature>
<dbReference type="InterPro" id="IPR043567">
    <property type="entry name" value="SYTL1-5_C2B"/>
</dbReference>
<dbReference type="GO" id="GO:0031267">
    <property type="term" value="F:small GTPase binding"/>
    <property type="evidence" value="ECO:0007669"/>
    <property type="project" value="InterPro"/>
</dbReference>